<dbReference type="PROSITE" id="PS01124">
    <property type="entry name" value="HTH_ARAC_FAMILY_2"/>
    <property type="match status" value="1"/>
</dbReference>
<dbReference type="Pfam" id="PF08448">
    <property type="entry name" value="PAS_4"/>
    <property type="match status" value="1"/>
</dbReference>
<evidence type="ECO:0000313" key="5">
    <source>
        <dbReference type="EMBL" id="EAR51917.1"/>
    </source>
</evidence>
<dbReference type="SUPFAM" id="SSF46689">
    <property type="entry name" value="Homeodomain-like"/>
    <property type="match status" value="2"/>
</dbReference>
<dbReference type="InterPro" id="IPR018060">
    <property type="entry name" value="HTH_AraC"/>
</dbReference>
<feature type="domain" description="HTH araC/xylS-type" evidence="4">
    <location>
        <begin position="153"/>
        <end position="251"/>
    </location>
</feature>
<protein>
    <submittedName>
        <fullName evidence="5">Transcriptional regulator, AraC family protein</fullName>
    </submittedName>
</protein>
<dbReference type="RefSeq" id="WP_007257244.1">
    <property type="nucleotide sequence ID" value="NZ_CH724111.1"/>
</dbReference>
<dbReference type="Gene3D" id="1.10.10.60">
    <property type="entry name" value="Homeodomain-like"/>
    <property type="match status" value="2"/>
</dbReference>
<dbReference type="SMART" id="SM00342">
    <property type="entry name" value="HTH_ARAC"/>
    <property type="match status" value="1"/>
</dbReference>
<reference evidence="5 6" key="1">
    <citation type="journal article" date="2010" name="J. Bacteriol.">
        <title>Genome sequences of Oceanicola granulosus HTCC2516(T) and Oceanicola batsensis HTCC2597(TDelta).</title>
        <authorList>
            <person name="Thrash J.C."/>
            <person name="Cho J.C."/>
            <person name="Vergin K.L."/>
            <person name="Giovannoni S.J."/>
        </authorList>
    </citation>
    <scope>NUCLEOTIDE SEQUENCE [LARGE SCALE GENOMIC DNA]</scope>
    <source>
        <strain evidence="6">ATCC BAA-861 / DSM 15982 / KCTC 12143 / HTCC2516</strain>
    </source>
</reference>
<dbReference type="InterPro" id="IPR035965">
    <property type="entry name" value="PAS-like_dom_sf"/>
</dbReference>
<dbReference type="GO" id="GO:0003700">
    <property type="term" value="F:DNA-binding transcription factor activity"/>
    <property type="evidence" value="ECO:0007669"/>
    <property type="project" value="InterPro"/>
</dbReference>
<dbReference type="InterPro" id="IPR018062">
    <property type="entry name" value="HTH_AraC-typ_CS"/>
</dbReference>
<dbReference type="HOGENOM" id="CLU_077604_0_0_5"/>
<gene>
    <name evidence="5" type="ORF">OG2516_16489</name>
</gene>
<dbReference type="Pfam" id="PF12833">
    <property type="entry name" value="HTH_18"/>
    <property type="match status" value="1"/>
</dbReference>
<dbReference type="PANTHER" id="PTHR46796">
    <property type="entry name" value="HTH-TYPE TRANSCRIPTIONAL ACTIVATOR RHAS-RELATED"/>
    <property type="match status" value="1"/>
</dbReference>
<dbReference type="InterPro" id="IPR009057">
    <property type="entry name" value="Homeodomain-like_sf"/>
</dbReference>
<proteinExistence type="predicted"/>
<dbReference type="STRING" id="314256.OG2516_16489"/>
<dbReference type="Gene3D" id="3.30.450.20">
    <property type="entry name" value="PAS domain"/>
    <property type="match status" value="1"/>
</dbReference>
<dbReference type="InterPro" id="IPR013656">
    <property type="entry name" value="PAS_4"/>
</dbReference>
<dbReference type="SUPFAM" id="SSF55785">
    <property type="entry name" value="PYP-like sensor domain (PAS domain)"/>
    <property type="match status" value="1"/>
</dbReference>
<dbReference type="eggNOG" id="COG2207">
    <property type="taxonomic scope" value="Bacteria"/>
</dbReference>
<dbReference type="PROSITE" id="PS00041">
    <property type="entry name" value="HTH_ARAC_FAMILY_1"/>
    <property type="match status" value="1"/>
</dbReference>
<keyword evidence="6" id="KW-1185">Reference proteome</keyword>
<dbReference type="GO" id="GO:0043565">
    <property type="term" value="F:sequence-specific DNA binding"/>
    <property type="evidence" value="ECO:0007669"/>
    <property type="project" value="InterPro"/>
</dbReference>
<dbReference type="AlphaFoldDB" id="Q2CGL8"/>
<dbReference type="OrthoDB" id="9814125at2"/>
<comment type="caution">
    <text evidence="5">The sequence shown here is derived from an EMBL/GenBank/DDBJ whole genome shotgun (WGS) entry which is preliminary data.</text>
</comment>
<sequence length="253" mass="28902">MTPTLSGCLVVERDRSHRLQAEDFVQLETVFNLLPKVILYIKDNSRRWVTCNRAALTLLRKRSHAEIVGAREEDFFPEAVAQAIKEDDLRILGHGERIVDRVELIANEHGQLVWASTSKLPIQNGAGDVLGLVGLTQLLDVNTELPPRFEKFRDVIRKIEAALETPPTVPELAAMANMSESHFRRSFKQVFGVAPQEFILQQRLRQAATLLTRTNRSIAQVALTCGFGDQSHFSRQFRRFFGESPRSYRLHWR</sequence>
<organism evidence="5 6">
    <name type="scientific">Oceanicola granulosus (strain ATCC BAA-861 / DSM 15982 / KCTC 12143 / HTCC2516)</name>
    <dbReference type="NCBI Taxonomy" id="314256"/>
    <lineage>
        <taxon>Bacteria</taxon>
        <taxon>Pseudomonadati</taxon>
        <taxon>Pseudomonadota</taxon>
        <taxon>Alphaproteobacteria</taxon>
        <taxon>Rhodobacterales</taxon>
        <taxon>Roseobacteraceae</taxon>
        <taxon>Oceanicola</taxon>
    </lineage>
</organism>
<dbReference type="InterPro" id="IPR050204">
    <property type="entry name" value="AraC_XylS_family_regulators"/>
</dbReference>
<evidence type="ECO:0000313" key="6">
    <source>
        <dbReference type="Proteomes" id="UP000003635"/>
    </source>
</evidence>
<evidence type="ECO:0000256" key="2">
    <source>
        <dbReference type="ARBA" id="ARBA00023125"/>
    </source>
</evidence>
<dbReference type="Proteomes" id="UP000003635">
    <property type="component" value="Unassembled WGS sequence"/>
</dbReference>
<evidence type="ECO:0000259" key="4">
    <source>
        <dbReference type="PROSITE" id="PS01124"/>
    </source>
</evidence>
<name>Q2CGL8_OCEGH</name>
<dbReference type="PRINTS" id="PR00032">
    <property type="entry name" value="HTHARAC"/>
</dbReference>
<evidence type="ECO:0000256" key="1">
    <source>
        <dbReference type="ARBA" id="ARBA00023015"/>
    </source>
</evidence>
<dbReference type="EMBL" id="AAOT01000008">
    <property type="protein sequence ID" value="EAR51917.1"/>
    <property type="molecule type" value="Genomic_DNA"/>
</dbReference>
<keyword evidence="3" id="KW-0804">Transcription</keyword>
<dbReference type="PANTHER" id="PTHR46796:SF13">
    <property type="entry name" value="HTH-TYPE TRANSCRIPTIONAL ACTIVATOR RHAS"/>
    <property type="match status" value="1"/>
</dbReference>
<accession>Q2CGL8</accession>
<evidence type="ECO:0000256" key="3">
    <source>
        <dbReference type="ARBA" id="ARBA00023163"/>
    </source>
</evidence>
<dbReference type="InterPro" id="IPR020449">
    <property type="entry name" value="Tscrpt_reg_AraC-type_HTH"/>
</dbReference>
<keyword evidence="1" id="KW-0805">Transcription regulation</keyword>
<keyword evidence="2" id="KW-0238">DNA-binding</keyword>